<dbReference type="GO" id="GO:0016747">
    <property type="term" value="F:acyltransferase activity, transferring groups other than amino-acyl groups"/>
    <property type="evidence" value="ECO:0007669"/>
    <property type="project" value="InterPro"/>
</dbReference>
<evidence type="ECO:0000256" key="1">
    <source>
        <dbReference type="SAM" id="MobiDB-lite"/>
    </source>
</evidence>
<dbReference type="AlphaFoldDB" id="A0A517TUD3"/>
<keyword evidence="4" id="KW-1185">Reference proteome</keyword>
<organism evidence="3 4">
    <name type="scientific">Lacipirellula limnantheis</name>
    <dbReference type="NCBI Taxonomy" id="2528024"/>
    <lineage>
        <taxon>Bacteria</taxon>
        <taxon>Pseudomonadati</taxon>
        <taxon>Planctomycetota</taxon>
        <taxon>Planctomycetia</taxon>
        <taxon>Pirellulales</taxon>
        <taxon>Lacipirellulaceae</taxon>
        <taxon>Lacipirellula</taxon>
    </lineage>
</organism>
<dbReference type="KEGG" id="llh:I41_11580"/>
<sequence>MSAPPNRNQGEADLDDVESPPALAFNRHAGNGRSLVARQDRAAVRELPYGGRIVTGNAGDHPLVVQLLTQARQTAVADDFQSRLDEPGYRPSNRLLIQLEKELLAHAHVASHIAWFDGQRMPVVKLEDFAVLPEYRESAYDRDLLAAAEQIATAEGAVLGLVNADRHAWFERQGWSPLRGQGHTRANARTVLAYLDAQERARKRRKGSLDVRTWRHFELDAVRSIYETAAAELWGPLFRSEECWQWLIGRKAQDQVLLALETNRAASTNGDSSLGLLGEAAGYAVVRGSCIVELMSLPKFPTARVHMLARACRDAIDRDHHSISLYTPASDPLHELMVTAGGAWISDRKENSPRLLMRLLSPERWVERCYPLWRQRAHHAGVPRPTEIGITTTDASYRFTLTRRSARLEPMGDRPADWVECDRPTFESLLAGNLAINEAVERKTLRLSSPELKSTLAALFVPRLFWQSPLEFMRL</sequence>
<protein>
    <recommendedName>
        <fullName evidence="2">N-acetyltransferase domain-containing protein</fullName>
    </recommendedName>
</protein>
<evidence type="ECO:0000259" key="2">
    <source>
        <dbReference type="PROSITE" id="PS51186"/>
    </source>
</evidence>
<accession>A0A517TUD3</accession>
<dbReference type="Gene3D" id="3.40.630.30">
    <property type="match status" value="1"/>
</dbReference>
<feature type="region of interest" description="Disordered" evidence="1">
    <location>
        <begin position="1"/>
        <end position="30"/>
    </location>
</feature>
<evidence type="ECO:0000313" key="3">
    <source>
        <dbReference type="EMBL" id="QDT71993.1"/>
    </source>
</evidence>
<dbReference type="RefSeq" id="WP_145431598.1">
    <property type="nucleotide sequence ID" value="NZ_CP036339.1"/>
</dbReference>
<reference evidence="3 4" key="1">
    <citation type="submission" date="2019-02" db="EMBL/GenBank/DDBJ databases">
        <title>Deep-cultivation of Planctomycetes and their phenomic and genomic characterization uncovers novel biology.</title>
        <authorList>
            <person name="Wiegand S."/>
            <person name="Jogler M."/>
            <person name="Boedeker C."/>
            <person name="Pinto D."/>
            <person name="Vollmers J."/>
            <person name="Rivas-Marin E."/>
            <person name="Kohn T."/>
            <person name="Peeters S.H."/>
            <person name="Heuer A."/>
            <person name="Rast P."/>
            <person name="Oberbeckmann S."/>
            <person name="Bunk B."/>
            <person name="Jeske O."/>
            <person name="Meyerdierks A."/>
            <person name="Storesund J.E."/>
            <person name="Kallscheuer N."/>
            <person name="Luecker S."/>
            <person name="Lage O.M."/>
            <person name="Pohl T."/>
            <person name="Merkel B.J."/>
            <person name="Hornburger P."/>
            <person name="Mueller R.-W."/>
            <person name="Bruemmer F."/>
            <person name="Labrenz M."/>
            <person name="Spormann A.M."/>
            <person name="Op den Camp H."/>
            <person name="Overmann J."/>
            <person name="Amann R."/>
            <person name="Jetten M.S.M."/>
            <person name="Mascher T."/>
            <person name="Medema M.H."/>
            <person name="Devos D.P."/>
            <person name="Kaster A.-K."/>
            <person name="Ovreas L."/>
            <person name="Rohde M."/>
            <person name="Galperin M.Y."/>
            <person name="Jogler C."/>
        </authorList>
    </citation>
    <scope>NUCLEOTIDE SEQUENCE [LARGE SCALE GENOMIC DNA]</scope>
    <source>
        <strain evidence="3 4">I41</strain>
    </source>
</reference>
<dbReference type="Proteomes" id="UP000317909">
    <property type="component" value="Chromosome"/>
</dbReference>
<dbReference type="PROSITE" id="PS51186">
    <property type="entry name" value="GNAT"/>
    <property type="match status" value="1"/>
</dbReference>
<dbReference type="EMBL" id="CP036339">
    <property type="protein sequence ID" value="QDT71993.1"/>
    <property type="molecule type" value="Genomic_DNA"/>
</dbReference>
<feature type="domain" description="N-acetyltransferase" evidence="2">
    <location>
        <begin position="51"/>
        <end position="198"/>
    </location>
</feature>
<dbReference type="SUPFAM" id="SSF55729">
    <property type="entry name" value="Acyl-CoA N-acyltransferases (Nat)"/>
    <property type="match status" value="1"/>
</dbReference>
<dbReference type="OrthoDB" id="211235at2"/>
<proteinExistence type="predicted"/>
<dbReference type="InterPro" id="IPR016181">
    <property type="entry name" value="Acyl_CoA_acyltransferase"/>
</dbReference>
<dbReference type="InterPro" id="IPR000182">
    <property type="entry name" value="GNAT_dom"/>
</dbReference>
<gene>
    <name evidence="3" type="ORF">I41_11580</name>
</gene>
<name>A0A517TUD3_9BACT</name>
<evidence type="ECO:0000313" key="4">
    <source>
        <dbReference type="Proteomes" id="UP000317909"/>
    </source>
</evidence>